<keyword evidence="1" id="KW-0812">Transmembrane</keyword>
<organism evidence="2 3">
    <name type="scientific">Rhipicephalus sanguineus</name>
    <name type="common">Brown dog tick</name>
    <name type="synonym">Ixodes sanguineus</name>
    <dbReference type="NCBI Taxonomy" id="34632"/>
    <lineage>
        <taxon>Eukaryota</taxon>
        <taxon>Metazoa</taxon>
        <taxon>Ecdysozoa</taxon>
        <taxon>Arthropoda</taxon>
        <taxon>Chelicerata</taxon>
        <taxon>Arachnida</taxon>
        <taxon>Acari</taxon>
        <taxon>Parasitiformes</taxon>
        <taxon>Ixodida</taxon>
        <taxon>Ixodoidea</taxon>
        <taxon>Ixodidae</taxon>
        <taxon>Rhipicephalinae</taxon>
        <taxon>Rhipicephalus</taxon>
        <taxon>Rhipicephalus</taxon>
    </lineage>
</organism>
<gene>
    <name evidence="2" type="ORF">HPB52_018484</name>
</gene>
<evidence type="ECO:0000313" key="2">
    <source>
        <dbReference type="EMBL" id="KAH7948097.1"/>
    </source>
</evidence>
<name>A0A9D4PMU6_RHISA</name>
<sequence length="122" mass="13249">MIIIDIVVAGYEPIHSGRRTCRMQPARLASLWWRTCGAVTASVASSPLCRALAVLLRILVIAIFCVIAITLNCFSFLGPRPAVDAVPNQGTCRAKALYCNGEPHHYLAAVDPETVECNCSNY</sequence>
<comment type="caution">
    <text evidence="2">The sequence shown here is derived from an EMBL/GenBank/DDBJ whole genome shotgun (WGS) entry which is preliminary data.</text>
</comment>
<dbReference type="AlphaFoldDB" id="A0A9D4PMU6"/>
<evidence type="ECO:0000313" key="3">
    <source>
        <dbReference type="Proteomes" id="UP000821837"/>
    </source>
</evidence>
<keyword evidence="1" id="KW-0472">Membrane</keyword>
<protein>
    <submittedName>
        <fullName evidence="2">Uncharacterized protein</fullName>
    </submittedName>
</protein>
<dbReference type="Proteomes" id="UP000821837">
    <property type="component" value="Chromosome 6"/>
</dbReference>
<dbReference type="EMBL" id="JABSTV010001252">
    <property type="protein sequence ID" value="KAH7948097.1"/>
    <property type="molecule type" value="Genomic_DNA"/>
</dbReference>
<reference evidence="2" key="2">
    <citation type="submission" date="2021-09" db="EMBL/GenBank/DDBJ databases">
        <authorList>
            <person name="Jia N."/>
            <person name="Wang J."/>
            <person name="Shi W."/>
            <person name="Du L."/>
            <person name="Sun Y."/>
            <person name="Zhan W."/>
            <person name="Jiang J."/>
            <person name="Wang Q."/>
            <person name="Zhang B."/>
            <person name="Ji P."/>
            <person name="Sakyi L.B."/>
            <person name="Cui X."/>
            <person name="Yuan T."/>
            <person name="Jiang B."/>
            <person name="Yang W."/>
            <person name="Lam T.T.-Y."/>
            <person name="Chang Q."/>
            <person name="Ding S."/>
            <person name="Wang X."/>
            <person name="Zhu J."/>
            <person name="Ruan X."/>
            <person name="Zhao L."/>
            <person name="Wei J."/>
            <person name="Que T."/>
            <person name="Du C."/>
            <person name="Cheng J."/>
            <person name="Dai P."/>
            <person name="Han X."/>
            <person name="Huang E."/>
            <person name="Gao Y."/>
            <person name="Liu J."/>
            <person name="Shao H."/>
            <person name="Ye R."/>
            <person name="Li L."/>
            <person name="Wei W."/>
            <person name="Wang X."/>
            <person name="Wang C."/>
            <person name="Huo Q."/>
            <person name="Li W."/>
            <person name="Guo W."/>
            <person name="Chen H."/>
            <person name="Chen S."/>
            <person name="Zhou L."/>
            <person name="Zhou L."/>
            <person name="Ni X."/>
            <person name="Tian J."/>
            <person name="Zhou Y."/>
            <person name="Sheng Y."/>
            <person name="Liu T."/>
            <person name="Pan Y."/>
            <person name="Xia L."/>
            <person name="Li J."/>
            <person name="Zhao F."/>
            <person name="Cao W."/>
        </authorList>
    </citation>
    <scope>NUCLEOTIDE SEQUENCE</scope>
    <source>
        <strain evidence="2">Rsan-2018</strain>
        <tissue evidence="2">Larvae</tissue>
    </source>
</reference>
<reference evidence="2" key="1">
    <citation type="journal article" date="2020" name="Cell">
        <title>Large-Scale Comparative Analyses of Tick Genomes Elucidate Their Genetic Diversity and Vector Capacities.</title>
        <authorList>
            <consortium name="Tick Genome and Microbiome Consortium (TIGMIC)"/>
            <person name="Jia N."/>
            <person name="Wang J."/>
            <person name="Shi W."/>
            <person name="Du L."/>
            <person name="Sun Y."/>
            <person name="Zhan W."/>
            <person name="Jiang J.F."/>
            <person name="Wang Q."/>
            <person name="Zhang B."/>
            <person name="Ji P."/>
            <person name="Bell-Sakyi L."/>
            <person name="Cui X.M."/>
            <person name="Yuan T.T."/>
            <person name="Jiang B.G."/>
            <person name="Yang W.F."/>
            <person name="Lam T.T."/>
            <person name="Chang Q.C."/>
            <person name="Ding S.J."/>
            <person name="Wang X.J."/>
            <person name="Zhu J.G."/>
            <person name="Ruan X.D."/>
            <person name="Zhao L."/>
            <person name="Wei J.T."/>
            <person name="Ye R.Z."/>
            <person name="Que T.C."/>
            <person name="Du C.H."/>
            <person name="Zhou Y.H."/>
            <person name="Cheng J.X."/>
            <person name="Dai P.F."/>
            <person name="Guo W.B."/>
            <person name="Han X.H."/>
            <person name="Huang E.J."/>
            <person name="Li L.F."/>
            <person name="Wei W."/>
            <person name="Gao Y.C."/>
            <person name="Liu J.Z."/>
            <person name="Shao H.Z."/>
            <person name="Wang X."/>
            <person name="Wang C.C."/>
            <person name="Yang T.C."/>
            <person name="Huo Q.B."/>
            <person name="Li W."/>
            <person name="Chen H.Y."/>
            <person name="Chen S.E."/>
            <person name="Zhou L.G."/>
            <person name="Ni X.B."/>
            <person name="Tian J.H."/>
            <person name="Sheng Y."/>
            <person name="Liu T."/>
            <person name="Pan Y.S."/>
            <person name="Xia L.Y."/>
            <person name="Li J."/>
            <person name="Zhao F."/>
            <person name="Cao W.C."/>
        </authorList>
    </citation>
    <scope>NUCLEOTIDE SEQUENCE</scope>
    <source>
        <strain evidence="2">Rsan-2018</strain>
    </source>
</reference>
<keyword evidence="1" id="KW-1133">Transmembrane helix</keyword>
<accession>A0A9D4PMU6</accession>
<keyword evidence="3" id="KW-1185">Reference proteome</keyword>
<proteinExistence type="predicted"/>
<evidence type="ECO:0000256" key="1">
    <source>
        <dbReference type="SAM" id="Phobius"/>
    </source>
</evidence>
<feature type="transmembrane region" description="Helical" evidence="1">
    <location>
        <begin position="54"/>
        <end position="77"/>
    </location>
</feature>